<feature type="region of interest" description="N-terminal hotdog fold" evidence="8">
    <location>
        <begin position="5313"/>
        <end position="5433"/>
    </location>
</feature>
<dbReference type="InterPro" id="IPR016035">
    <property type="entry name" value="Acyl_Trfase/lysoPLipase"/>
</dbReference>
<dbReference type="Pfam" id="PF02801">
    <property type="entry name" value="Ketoacyl-synt_C"/>
    <property type="match status" value="4"/>
</dbReference>
<dbReference type="Pfam" id="PF00550">
    <property type="entry name" value="PP-binding"/>
    <property type="match status" value="4"/>
</dbReference>
<dbReference type="PANTHER" id="PTHR43775:SF51">
    <property type="entry name" value="INACTIVE PHENOLPHTHIOCEROL SYNTHESIS POLYKETIDE SYNTHASE TYPE I PKS1-RELATED"/>
    <property type="match status" value="1"/>
</dbReference>
<dbReference type="PANTHER" id="PTHR43775">
    <property type="entry name" value="FATTY ACID SYNTHASE"/>
    <property type="match status" value="1"/>
</dbReference>
<dbReference type="SMART" id="SM00825">
    <property type="entry name" value="PKS_KS"/>
    <property type="match status" value="4"/>
</dbReference>
<organism evidence="13 14">
    <name type="scientific">Streptomyces triticiradicis</name>
    <dbReference type="NCBI Taxonomy" id="2651189"/>
    <lineage>
        <taxon>Bacteria</taxon>
        <taxon>Bacillati</taxon>
        <taxon>Actinomycetota</taxon>
        <taxon>Actinomycetes</taxon>
        <taxon>Kitasatosporales</taxon>
        <taxon>Streptomycetaceae</taxon>
        <taxon>Streptomyces</taxon>
    </lineage>
</organism>
<dbReference type="Gene3D" id="3.40.366.10">
    <property type="entry name" value="Malonyl-Coenzyme A Acyl Carrier Protein, domain 2"/>
    <property type="match status" value="4"/>
</dbReference>
<evidence type="ECO:0000256" key="4">
    <source>
        <dbReference type="ARBA" id="ARBA00022679"/>
    </source>
</evidence>
<dbReference type="InterPro" id="IPR042104">
    <property type="entry name" value="PKS_dehydratase_sf"/>
</dbReference>
<dbReference type="SUPFAM" id="SSF55048">
    <property type="entry name" value="Probable ACP-binding domain of malonyl-CoA ACP transacylase"/>
    <property type="match status" value="4"/>
</dbReference>
<dbReference type="EMBL" id="WBKG01000045">
    <property type="protein sequence ID" value="KAB1979044.1"/>
    <property type="molecule type" value="Genomic_DNA"/>
</dbReference>
<dbReference type="CDD" id="cd00833">
    <property type="entry name" value="PKS"/>
    <property type="match status" value="4"/>
</dbReference>
<dbReference type="PROSITE" id="PS00012">
    <property type="entry name" value="PHOSPHOPANTETHEINE"/>
    <property type="match status" value="3"/>
</dbReference>
<gene>
    <name evidence="13" type="ORF">F8144_37280</name>
</gene>
<name>A0A7J5D4R3_9ACTN</name>
<evidence type="ECO:0000259" key="12">
    <source>
        <dbReference type="PROSITE" id="PS52019"/>
    </source>
</evidence>
<feature type="active site" description="Proton acceptor; for dehydratase activity" evidence="8">
    <location>
        <position position="3689"/>
    </location>
</feature>
<dbReference type="Pfam" id="PF22953">
    <property type="entry name" value="SpnB_Rossmann"/>
    <property type="match status" value="3"/>
</dbReference>
<dbReference type="InterPro" id="IPR014030">
    <property type="entry name" value="Ketoacyl_synth_N"/>
</dbReference>
<feature type="domain" description="PKS/mFAS DH" evidence="12">
    <location>
        <begin position="5313"/>
        <end position="5584"/>
    </location>
</feature>
<feature type="active site" description="Proton acceptor; for dehydratase activity" evidence="8">
    <location>
        <position position="1939"/>
    </location>
</feature>
<dbReference type="SMART" id="SM00822">
    <property type="entry name" value="PKS_KR"/>
    <property type="match status" value="3"/>
</dbReference>
<dbReference type="SUPFAM" id="SSF51735">
    <property type="entry name" value="NAD(P)-binding Rossmann-fold domains"/>
    <property type="match status" value="6"/>
</dbReference>
<feature type="region of interest" description="Disordered" evidence="9">
    <location>
        <begin position="2364"/>
        <end position="2385"/>
    </location>
</feature>
<dbReference type="Gene3D" id="3.30.70.3290">
    <property type="match status" value="4"/>
</dbReference>
<feature type="region of interest" description="C-terminal hotdog fold" evidence="8">
    <location>
        <begin position="5444"/>
        <end position="5584"/>
    </location>
</feature>
<feature type="domain" description="Carrier" evidence="10">
    <location>
        <begin position="4338"/>
        <end position="4413"/>
    </location>
</feature>
<dbReference type="InterPro" id="IPR009081">
    <property type="entry name" value="PP-bd_ACP"/>
</dbReference>
<dbReference type="Pfam" id="PF00109">
    <property type="entry name" value="ketoacyl-synt"/>
    <property type="match status" value="4"/>
</dbReference>
<dbReference type="Pfam" id="PF21089">
    <property type="entry name" value="PKS_DH_N"/>
    <property type="match status" value="3"/>
</dbReference>
<feature type="domain" description="Carrier" evidence="10">
    <location>
        <begin position="6037"/>
        <end position="6112"/>
    </location>
</feature>
<feature type="region of interest" description="Disordered" evidence="9">
    <location>
        <begin position="1431"/>
        <end position="1455"/>
    </location>
</feature>
<dbReference type="InterPro" id="IPR036736">
    <property type="entry name" value="ACP-like_sf"/>
</dbReference>
<dbReference type="Gene3D" id="3.40.47.10">
    <property type="match status" value="4"/>
</dbReference>
<evidence type="ECO:0000256" key="5">
    <source>
        <dbReference type="ARBA" id="ARBA00023194"/>
    </source>
</evidence>
<dbReference type="SUPFAM" id="SSF47336">
    <property type="entry name" value="ACP-like"/>
    <property type="match status" value="4"/>
</dbReference>
<dbReference type="InterPro" id="IPR050091">
    <property type="entry name" value="PKS_NRPS_Biosynth_Enz"/>
</dbReference>
<dbReference type="InterPro" id="IPR014043">
    <property type="entry name" value="Acyl_transferase_dom"/>
</dbReference>
<feature type="domain" description="Ketosynthase family 3 (KS3)" evidence="11">
    <location>
        <begin position="2757"/>
        <end position="3184"/>
    </location>
</feature>
<feature type="active site" description="Proton donor; for dehydratase activity" evidence="8">
    <location>
        <position position="5503"/>
    </location>
</feature>
<evidence type="ECO:0000256" key="6">
    <source>
        <dbReference type="ARBA" id="ARBA00023268"/>
    </source>
</evidence>
<keyword evidence="4" id="KW-0808">Transferase</keyword>
<dbReference type="InterPro" id="IPR049900">
    <property type="entry name" value="PKS_mFAS_DH"/>
</dbReference>
<dbReference type="SMART" id="SM00823">
    <property type="entry name" value="PKS_PP"/>
    <property type="match status" value="4"/>
</dbReference>
<feature type="active site" description="Proton acceptor; for dehydratase activity" evidence="8">
    <location>
        <position position="5345"/>
    </location>
</feature>
<dbReference type="GO" id="GO:0031177">
    <property type="term" value="F:phosphopantetheine binding"/>
    <property type="evidence" value="ECO:0007669"/>
    <property type="project" value="InterPro"/>
</dbReference>
<dbReference type="InterPro" id="IPR020841">
    <property type="entry name" value="PKS_Beta-ketoAc_synthase_dom"/>
</dbReference>
<evidence type="ECO:0000259" key="11">
    <source>
        <dbReference type="PROSITE" id="PS52004"/>
    </source>
</evidence>
<dbReference type="Gene3D" id="3.10.129.110">
    <property type="entry name" value="Polyketide synthase dehydratase"/>
    <property type="match status" value="3"/>
</dbReference>
<dbReference type="InterPro" id="IPR049551">
    <property type="entry name" value="PKS_DH_C"/>
</dbReference>
<dbReference type="InterPro" id="IPR020807">
    <property type="entry name" value="PKS_DH"/>
</dbReference>
<dbReference type="InterPro" id="IPR036291">
    <property type="entry name" value="NAD(P)-bd_dom_sf"/>
</dbReference>
<dbReference type="InterPro" id="IPR006162">
    <property type="entry name" value="Ppantetheine_attach_site"/>
</dbReference>
<feature type="domain" description="Ketosynthase family 3 (KS3)" evidence="11">
    <location>
        <begin position="4427"/>
        <end position="4852"/>
    </location>
</feature>
<dbReference type="PROSITE" id="PS00606">
    <property type="entry name" value="KS3_1"/>
    <property type="match status" value="3"/>
</dbReference>
<dbReference type="GO" id="GO:0004312">
    <property type="term" value="F:fatty acid synthase activity"/>
    <property type="evidence" value="ECO:0007669"/>
    <property type="project" value="TreeGrafter"/>
</dbReference>
<dbReference type="InterPro" id="IPR057326">
    <property type="entry name" value="KR_dom"/>
</dbReference>
<dbReference type="Proteomes" id="UP000442990">
    <property type="component" value="Unassembled WGS sequence"/>
</dbReference>
<evidence type="ECO:0000256" key="8">
    <source>
        <dbReference type="PROSITE-ProRule" id="PRU01363"/>
    </source>
</evidence>
<dbReference type="RefSeq" id="WP_151473860.1">
    <property type="nucleotide sequence ID" value="NZ_WBKG01000045.1"/>
</dbReference>
<keyword evidence="2" id="KW-0596">Phosphopantetheine</keyword>
<comment type="caution">
    <text evidence="13">The sequence shown here is derived from an EMBL/GenBank/DDBJ whole genome shotgun (WGS) entry which is preliminary data.</text>
</comment>
<dbReference type="Gene3D" id="1.10.1200.10">
    <property type="entry name" value="ACP-like"/>
    <property type="match status" value="4"/>
</dbReference>
<evidence type="ECO:0000256" key="1">
    <source>
        <dbReference type="ARBA" id="ARBA00004792"/>
    </source>
</evidence>
<dbReference type="InterPro" id="IPR016036">
    <property type="entry name" value="Malonyl_transacylase_ACP-bd"/>
</dbReference>
<dbReference type="FunFam" id="1.10.1200.10:FF:000007">
    <property type="entry name" value="Probable polyketide synthase pks17"/>
    <property type="match status" value="2"/>
</dbReference>
<feature type="region of interest" description="Disordered" evidence="9">
    <location>
        <begin position="3186"/>
        <end position="3216"/>
    </location>
</feature>
<dbReference type="CDD" id="cd08956">
    <property type="entry name" value="KR_3_FAS_SDR_x"/>
    <property type="match status" value="3"/>
</dbReference>
<feature type="domain" description="Ketosynthase family 3 (KS3)" evidence="11">
    <location>
        <begin position="3"/>
        <end position="417"/>
    </location>
</feature>
<dbReference type="Pfam" id="PF14765">
    <property type="entry name" value="PS-DH"/>
    <property type="match status" value="3"/>
</dbReference>
<dbReference type="GO" id="GO:0004315">
    <property type="term" value="F:3-oxoacyl-[acyl-carrier-protein] synthase activity"/>
    <property type="evidence" value="ECO:0007669"/>
    <property type="project" value="InterPro"/>
</dbReference>
<dbReference type="SUPFAM" id="SSF52151">
    <property type="entry name" value="FabD/lysophospholipase-like"/>
    <property type="match status" value="4"/>
</dbReference>
<dbReference type="InterPro" id="IPR055123">
    <property type="entry name" value="SpnB-like_Rossmann"/>
</dbReference>
<evidence type="ECO:0000313" key="14">
    <source>
        <dbReference type="Proteomes" id="UP000442990"/>
    </source>
</evidence>
<feature type="domain" description="Carrier" evidence="10">
    <location>
        <begin position="2663"/>
        <end position="2738"/>
    </location>
</feature>
<dbReference type="InterPro" id="IPR018201">
    <property type="entry name" value="Ketoacyl_synth_AS"/>
</dbReference>
<dbReference type="FunFam" id="3.40.47.10:FF:000019">
    <property type="entry name" value="Polyketide synthase type I"/>
    <property type="match status" value="4"/>
</dbReference>
<feature type="domain" description="PKS/mFAS DH" evidence="12">
    <location>
        <begin position="3657"/>
        <end position="3928"/>
    </location>
</feature>
<dbReference type="SMART" id="SM00826">
    <property type="entry name" value="PKS_DH"/>
    <property type="match status" value="3"/>
</dbReference>
<feature type="compositionally biased region" description="Pro residues" evidence="9">
    <location>
        <begin position="1431"/>
        <end position="1444"/>
    </location>
</feature>
<protein>
    <submittedName>
        <fullName evidence="13">SDR family NAD(P)-dependent oxidoreductase</fullName>
    </submittedName>
</protein>
<evidence type="ECO:0000256" key="3">
    <source>
        <dbReference type="ARBA" id="ARBA00022553"/>
    </source>
</evidence>
<evidence type="ECO:0000256" key="9">
    <source>
        <dbReference type="SAM" id="MobiDB-lite"/>
    </source>
</evidence>
<feature type="active site" description="Proton donor; for dehydratase activity" evidence="8">
    <location>
        <position position="3850"/>
    </location>
</feature>
<dbReference type="Gene3D" id="3.40.50.720">
    <property type="entry name" value="NAD(P)-binding Rossmann-like Domain"/>
    <property type="match status" value="3"/>
</dbReference>
<dbReference type="SUPFAM" id="SSF53901">
    <property type="entry name" value="Thiolase-like"/>
    <property type="match status" value="4"/>
</dbReference>
<keyword evidence="14" id="KW-1185">Reference proteome</keyword>
<keyword evidence="6" id="KW-0511">Multifunctional enzyme</keyword>
<evidence type="ECO:0000313" key="13">
    <source>
        <dbReference type="EMBL" id="KAB1979044.1"/>
    </source>
</evidence>
<dbReference type="InterPro" id="IPR016039">
    <property type="entry name" value="Thiolase-like"/>
</dbReference>
<dbReference type="InterPro" id="IPR013968">
    <property type="entry name" value="PKS_KR"/>
</dbReference>
<dbReference type="InterPro" id="IPR049552">
    <property type="entry name" value="PKS_DH_N"/>
</dbReference>
<feature type="region of interest" description="C-terminal hotdog fold" evidence="8">
    <location>
        <begin position="2040"/>
        <end position="2180"/>
    </location>
</feature>
<feature type="domain" description="Carrier" evidence="10">
    <location>
        <begin position="911"/>
        <end position="986"/>
    </location>
</feature>
<keyword evidence="3" id="KW-0597">Phosphoprotein</keyword>
<feature type="active site" description="Proton donor; for dehydratase activity" evidence="8">
    <location>
        <position position="2099"/>
    </location>
</feature>
<sequence>MPVDAVAIIGISCRLPKAPDPGAFWNLLRCGADGITDAPPDRWSDTEFDAVPSRGGFLDRIDTFDPVFFGVSPREATLMDPQQRLMLELAWEGLEDAGIVPGKLHGSQTSVFVGAIAGDYSTLLHQRGVDAITPHTVTGLNRGIIANRVSYTLGLHGPSLTVDAAQSSALVAVHMACESLRSGESDLAIAGGVNLIITPDSTLSLTRFGGLSPDGVSYTFDARANGYVRGEGGGAVVLKRLDRALADGDHIHAVIRGSAVNNDGATDGLTVPSAQAQEKVLRRAHQRAGTDPGLIQYVELHGTGTRVGDPIEAAALGAAIGRARPEGSPLLVGSAKTNVGHLEGAAGIVGLIKAALAISHRELPPSLNFATPNPDIDFEGLNLRVRTDQGPWPEGPLLAGVSSFGMGGTNAHVVLAEPPTAVAATAGGAPDGAQPSDARAADAPVVWPLSAKSPTALRAQARRLRAWAGEHPDTDGADVAHALVTTRSLFDHRAVVLPGPEGTQEERAEALRALAEGAPHGSVVTGNVVGSGGLAFLFTGQGSQRAGMGAELYATFPVFAAAYDEVLARFDPGLREIIATNPDGLLDTTLHTQPALFALEVALYRLLESHGLTPDFLAGHSIGELAAAHIAGVLDLEDATTLVAARARLMHDTRDGAMATLQGSEEEVLPHLAEGVTIAAVNAADSTVVAGDTEAVHALAAAWKEQGRKAKVLNTQRAFHTPHMDPVLDEFQAIAEGLTYNTPTIPVVSTLTGQLDADLTDPAYWVRQLRQAVRFHDALLALDAEGVTTYLELGPDATLTTLTRTTHPQAVTAATVLPKRAETDSVLTALATAHTHGHTVTWPTRPTRDARVGLPTYPFQRRRHWIETTGPEHTGEVTEAPTVEPAVEEPAEDDLTPAQRLARLSGEELEQALQELVLTSMTITLGHVTAEAIDASGTFRDLGFDSSLSLELCTRLSQWTGLGLSAGLLYDHPTPAALVRHLRAELSSEDTAERIVSAVALDEPVAVVGMACRYPGDVNSPEELWRLVSEGRDAIGGFPEDRGWDLAALYDPDPAHSGTTYARAGGFLYDAGEFDPQFFGISPREAAAMDPQQRLLLETSWETLERAGLDPTALGGSQVGVFVGAMSQEYGPRLHEPAEGMEGYLLTGSTVSVASGRISYTYGFEGPAVTVDTACSSSLVALHLAAQALRQGECSLALAGGAAVMATPGMLVEFSRQRGLAPDGRCKAFSADADGTGWGEGVGMLLLERLSDARRNGHQVLAVIRGSAINQDGASNGLTAPNGPSQQRVIRTALANAGLSSADVDAVEAHGTGTKLGDPIEAQALINTYGQDRAEDRPLWLGSLKSNIGHTQAAAGVGGVIKMVMAMRHGLLPPTLHADEPSSHIDWSAGAVSLLSEARPWDADGRPRRAGVSSFGISGTNAHVILEEAPAPEPEPEPAAPPAPVTAGESAGSEGVKEFARDAGDGLPLPFVLSAKTEEAVRDQARRLSVLLAERPELSAPQVARALARKPLFAHRAVVLAAEALDALAAGTPHPDAVTGTAVSGKTVFVFPGQGSQWPAMGQHLLATDPVFARHIAACTAAFAPYAPDWNLTELLTEPDRELLERVDVIQPVLFAVMTGLAALWQHHGVVPDAVIGHSQGEIAAAYTAGALTLEDAAKTVILRAQALIALQDTGGMASVPLPAAELEPLLTADTHVAAHNSPITTIVSGTPEAIDALIAQCQERGVDARKIPVNYASHCPHVQPLHDELIAALTPLAPRAAEGIAFYSTVTSTPIDTTTLTPEYWFTNLRSPVRLHETITRLRADGYRRFIEASPHPVLLPSLNQTFEGDHLVALHPSLRRHHGDHFPHALAHVQAHGLTPDRHEPADAGTLPELPTYPFQRQQYWIPTPQFATKPSQLGLTAADHPLLAAAVSAAEDGTTLFTGVVSRQAQPWLVDHAVAGTVLLPGTAFVELVVAAGDRVGAGLLEELTLEAPLVVPETDGVRIQVQAGAPGEDGRRNVGVYSRTDDDAPWTRHATGTLAPDTEDGRDLTAWPPPGATALSTAEAYELLAAHGYEYGPVFQGLRALWRRGGELFSEVALPEGTGTDGFGIHPALLDAALHPAVLEPLGRLAGPTGEIPLPFAWSGVRLHATGATELRVALVPGGPDTYGLVVADGVGAPVASVDALTLRPIAASALTARHDDLYTVEWRPVPLPEAAAGSDDWGVLTQALEDPSADAPVVLVHVLPSAAQDGEVPAAARAALHETLTLVQRWLAEDRFADSRLAVVTRGAVAVREDGTDLADLVHAPVHGLLRTAQAEHPGRIVLVDLDEGHPAGDPGDAAADGTTGVGARAVAAALDSGEPELAVRDGEAWAPRLVRALPAADGEPTSGTSEDTSAGVLDPHGTVLVTGATGTLGRLVARHAVTAHGARRLLLISRSGRSAPGAAELHAELTGLGAHVTIAACDAADAAGLAGLLATVPASHPLTAVFHTAGVLDDATVAGLTGEQLDAVLRPKLDAAWNLHELTGDVDRFVLFSSVVGVIGGAGQGNYAAANTFLDALAARRRALGLSAVSLAWSLWEQASGMTSAMTDADRARMARSGILPLPSARGLELLDAAVVADRPLVVPARVDLAAVRSLPSIPAAFRALVRPTVRRAVAAAGGGTSWAQRTAVLPADQREGAVLDLVRAQVATVLGHATPQSIDAERAFKELGFDSLTAVELRNRLIAATGLRLPSTLVFDYPTLSTLTGYLLAEVTGADTAGPVAVTATTPLDDDPVVVVGMACRFPGGVRSPEDLWRLVADGVDAIGDFPDNRGWDLEDLYDPDPDKEGKAYAKEGGFLYDVADFDAEFFGISPREALATDPQQRLLLETAWETFERSGIDPVALRGSRTGVFAGVMYNDYRWRLRDEAPDGFEAYLGNGSAGSVASGRVSYTFGFEGPAVTVDTACSSSLVALHLAAQSLRNGECDLALAGGVTVMATPAPFVEFSRQRGLAPDGRCKSFSAEANGAGWSEGVGLLLVERLSDAQRNGHPVLAVVRGSAINQDGASNGLTAPNGPSQQRMIRTALANAGLSTADVDVVEAHGTGTALGDPIEAQALLATYGQDRPEGRPLWLGSLKSNIGHTQAAAGVAGIIKMVMAMRNRELPRSLHIGEPSPHVDWSAGAVSLLTEARSWEVEDRPRRAGVSSFGISGTNAHVILEEPQTAGTDDAQPAPDGARPSTDGVPASVEDVAPRTAASQVWPLSARSEAALADQARRLLDWLARHPETAPADVAHSLAGRSLFDHRAVVLPGERVEALTALADGTSSRDLVTGNVVGSGGLAFLFTGQGSQRAGMGAELYAAFPVFAAAYDEVLAHFDPGLREIIDANPDGLLDTTLHTQPALFALEVALYRLLESHGLRPDFLAGHSIGELAAAHVAGILDLKDATTLVAARARLMHDTRDGAMATLQGGEEEILPHLVEGVTIAAVNAADSTVIAGDTDAVHALAAAWKEQGRKAKVLNTQRAFHTPHMDPVLDEFRTIAEGLTYHTPAIPVVSTLTGELGADLTDPVYWVRQLRQAVRFHDALVTLDAEGVTTYLELGPDATLTTLTRTTHSQAVTAATVLPKRAETDSVLTALATAHTHGHTVTWPTRATDGSRIDLPTYPFQYHTYWLEPAAGKAHGNVAAAGLGAQTHGLLGAAVELAEGDGVVFTGLLSLRTHPWLADHAVVGTALLPGTAFAEMALHVGAQVGHGTVGELTIETPLVLPEQGAVQLQLSVGAPDADDRRTIAVHSRPATDVGTWTRHATGHLLAGGAKPEQADWTPAGTVVDVAELIARTAEAGLDYGPAFQGVTAVRRKGHETWLEVELPEDLWSEAGRFGPHPALLDAALRPLALGVKDGTVRLPFSWSGVRRFVGSGSAVTALRVRLSERTPDTVAVTVTEPTGELLLEVEALTLRSVSPSRLTAGRAPLYEVEWVPVDLVADGDSDIPEVVEAPVAESGTDDLAAAAHAAVAWLLDMVRSRSSEEDGRLVVVTRNGVGDGPRDPAHTALWGFVRSVRAERPRRYVLVDTDGTEASRQVLADAVRSGEPELLIRDGKVSVARLNRAEPEAAPAFDPEGTVLITGATGELGREVARHLVARHGVRRLLLTSRRGPGAPGAEELRAELAESGADVTVVACDVADPDALAVLLAEHPVDSVLHAAGVLDDGMVDSLTPERLADVLRPKVDAAWNLHRLAGDVRHFVLFSSVAAVLGNAGQAAYAAANAFLDGLAEHRAGLGLPAASFAWGLWDTEGGMAGGLGERERARLSRIGLAPMPVEQGLAALDARLAATTTTATAFDTVALRAQAESGRLPALFGNLVKVPSRPERTAKAAVSTLDLVLTTAADVLGHRDASAIAAERPFNELGFDSLTAVELRNRLSAATGRRLPTTVIFDHPSPAALAAELEGKSTVARTASVTSAAADEPIAIVGLACRYPGGVRSPEDLWRLVADGVDAISPFPENRGWDAGLYDPDPDHAGTTYTRSGGFLHDAGDFDAEFFGISPREALATDPQQRLLLETAWETFERAGIDPAALRGDAVGVFTGIMYSDYASRLQHAPRDFEGYLSNGSAPSIASGRVSYTFGFEGPAVTVDTACSSSLVALHLAAQSLRNGECDLALAGGATVMATPTTFVEFSRQRGLAPDGRCKAFSAEANGTGWGEGVGLLLVERLSDAQRLGHEVLAVVRGTAVNQDGASNGLTAPNGPSQQRVIQAALANAGLSTADVDVVEAHGTGTALGDPIEAQALLATYGQDRPEGRPLWLGSLKSNIGHTQAAAGVAGIIKMVMAMRNRELPRSLHIGEPSPHVDWSAGAVSLLTEARSWEVEDRPRRAGVSSFGISGTNAHVILEEPQAPVDEESTAASGVPASVEDAVPRTAASLVWPLSARSEAALADQARRLLDWLAENPDTDTADIAHSLVHGRALFDHRAVVLPGERVEALTALADGTSSRDLVTGNAVGSGGLAFLFTGQGSQRAGMGAELYEAFPVFAAAYDEVLAHFDPGLRDIIDANPDGLLDTTLHTQPALFALEVALYRLLESHGLRPDFLAGHSIGELAAAHVAGILDLKDATTLVAARARLMHDTRDGAMATLQGSEEEILPHLTEGLTIAAVNAADSTVIAGDTDAVHALAAVWKEQGRKAKVLNTQRAFHTPHMDPVLDEFQAIAEGLTYHTPAIPVVSTLTGELGADLTDPVYWVRQLRQAVRFHDALVTLDAEGVTTYLELGPDATLTTLTRTTHPQAVTAATVIPKRAETDSVLTALATAHTHGHTVTWPVRGRRIELPPYAFQRQTYWIELPETTGSAADLGLDATDHPLLGAAVLLPEDGGAVLTGRLSVRSHPWLADHAVRGVVLVPGTAVAEMALHAGGTLGCDRLVDLALQAPLTLPAGGAARVQVTVGAADADGRRAVTVESRDGESAVVLAKGRLASGAAVPTGPDAAAPQDAEPVDLEELYERLAAAGLEYGPAFQGLRAAWRHGEDVYAEAVLPDAAGADAFALHPALLDAVLHPMAFAEDTPAGEVRLPAAWSELVVHATGARAVRARLVPTGPGDVAVTVTDASGGPVADGVLTVHALRAERLVARTGGALDSLYHVDWVSLPVPETDGAALGTTARTVADAAGLAAIEAADTVVAHVPVPAESDDAPAQNAATLAWALELAQAWLAEDRFAGSRLVLVTQGATGERPRSLAHAAVWGLGRSAQTENPGRFVLVDLDAAPESAAAAVTDALAAGEPQIAVRDGALFVPRLTRTAAARGGADAPLPGTEGTVLVSGATGELGGLVARHLVTAYGVKRLLLVSRRGPDAPGADDLRAALADLGADAVLVACDLADREATARLLDAHPVTGVVHAAGTLDDATLASLTPERVATVLRPKADAAWNLHRLAGDVELFALFSSVAGTLGGAGQANYAAANAFLDALAAQRRAEGRAAVSLAWGLWAQEGGMTGKLGQADLARMRRIGILPIEPPLGLALLDAGLRSERAALVPARLDPSAPSEPSPLLRGLARTPVRRAAAAGGDPGPAGVGLAEQLAGLRPDEREVLLRDLVLGHVADVLGHSDTRALDAERGLLDQGLDSLTAVELRNRLSAAVGHHLPSTLIFDRPTVAALAGYLDEEVLPAPVSGLAELDRLEELLLSLPAEDDQRGLLAQRLQEVLVKAGFQAPDDTGRLLESASDDELFDFIDKELGR</sequence>
<dbReference type="InterPro" id="IPR032821">
    <property type="entry name" value="PKS_assoc"/>
</dbReference>
<dbReference type="Pfam" id="PF00698">
    <property type="entry name" value="Acyl_transf_1"/>
    <property type="match status" value="4"/>
</dbReference>
<feature type="region of interest" description="N-terminal hotdog fold" evidence="8">
    <location>
        <begin position="1907"/>
        <end position="2029"/>
    </location>
</feature>
<dbReference type="InterPro" id="IPR014031">
    <property type="entry name" value="Ketoacyl_synth_C"/>
</dbReference>
<comment type="pathway">
    <text evidence="1">Antibiotic biosynthesis.</text>
</comment>
<proteinExistence type="predicted"/>
<dbReference type="InterPro" id="IPR001227">
    <property type="entry name" value="Ac_transferase_dom_sf"/>
</dbReference>
<dbReference type="SMART" id="SM00827">
    <property type="entry name" value="PKS_AT"/>
    <property type="match status" value="4"/>
</dbReference>
<reference evidence="13 14" key="1">
    <citation type="submission" date="2019-09" db="EMBL/GenBank/DDBJ databases">
        <title>Isolation and identification of active actinomycetes.</title>
        <authorList>
            <person name="Yu Z."/>
            <person name="Han C."/>
            <person name="Yu B."/>
        </authorList>
    </citation>
    <scope>NUCLEOTIDE SEQUENCE [LARGE SCALE GENOMIC DNA]</scope>
    <source>
        <strain evidence="13 14">NEAU-H2</strain>
    </source>
</reference>
<feature type="region of interest" description="Disordered" evidence="9">
    <location>
        <begin position="872"/>
        <end position="894"/>
    </location>
</feature>
<dbReference type="InterPro" id="IPR020806">
    <property type="entry name" value="PKS_PP-bd"/>
</dbReference>
<evidence type="ECO:0000259" key="10">
    <source>
        <dbReference type="PROSITE" id="PS50075"/>
    </source>
</evidence>
<dbReference type="GO" id="GO:0033068">
    <property type="term" value="P:macrolide biosynthetic process"/>
    <property type="evidence" value="ECO:0007669"/>
    <property type="project" value="UniProtKB-ARBA"/>
</dbReference>
<evidence type="ECO:0000256" key="2">
    <source>
        <dbReference type="ARBA" id="ARBA00022450"/>
    </source>
</evidence>
<feature type="region of interest" description="Disordered" evidence="9">
    <location>
        <begin position="1998"/>
        <end position="2031"/>
    </location>
</feature>
<dbReference type="Pfam" id="PF08659">
    <property type="entry name" value="KR"/>
    <property type="match status" value="3"/>
</dbReference>
<feature type="domain" description="PKS/mFAS DH" evidence="12">
    <location>
        <begin position="1907"/>
        <end position="2180"/>
    </location>
</feature>
<dbReference type="PROSITE" id="PS52019">
    <property type="entry name" value="PKS_MFAS_DH"/>
    <property type="match status" value="3"/>
</dbReference>
<dbReference type="PROSITE" id="PS52004">
    <property type="entry name" value="KS3_2"/>
    <property type="match status" value="4"/>
</dbReference>
<keyword evidence="7" id="KW-0012">Acyltransferase</keyword>
<dbReference type="PROSITE" id="PS50075">
    <property type="entry name" value="CARRIER"/>
    <property type="match status" value="4"/>
</dbReference>
<keyword evidence="5" id="KW-0045">Antibiotic biosynthesis</keyword>
<dbReference type="Pfam" id="PF16197">
    <property type="entry name" value="KAsynt_C_assoc"/>
    <property type="match status" value="4"/>
</dbReference>
<dbReference type="SMART" id="SM01294">
    <property type="entry name" value="PKS_PP_betabranch"/>
    <property type="match status" value="3"/>
</dbReference>
<dbReference type="GO" id="GO:0006633">
    <property type="term" value="P:fatty acid biosynthetic process"/>
    <property type="evidence" value="ECO:0007669"/>
    <property type="project" value="InterPro"/>
</dbReference>
<accession>A0A7J5D4R3</accession>
<evidence type="ECO:0000256" key="7">
    <source>
        <dbReference type="ARBA" id="ARBA00023315"/>
    </source>
</evidence>
<feature type="domain" description="Ketosynthase family 3 (KS3)" evidence="11">
    <location>
        <begin position="1002"/>
        <end position="1428"/>
    </location>
</feature>
<feature type="region of interest" description="N-terminal hotdog fold" evidence="8">
    <location>
        <begin position="3657"/>
        <end position="3780"/>
    </location>
</feature>
<feature type="region of interest" description="C-terminal hotdog fold" evidence="8">
    <location>
        <begin position="3790"/>
        <end position="3928"/>
    </location>
</feature>